<evidence type="ECO:0000313" key="2">
    <source>
        <dbReference type="EMBL" id="CAE0270247.1"/>
    </source>
</evidence>
<name>A0A7S3GLH7_9EUKA</name>
<proteinExistence type="predicted"/>
<dbReference type="InterPro" id="IPR005135">
    <property type="entry name" value="Endo/exonuclease/phosphatase"/>
</dbReference>
<evidence type="ECO:0000259" key="1">
    <source>
        <dbReference type="Pfam" id="PF03372"/>
    </source>
</evidence>
<dbReference type="InterPro" id="IPR036691">
    <property type="entry name" value="Endo/exonu/phosph_ase_sf"/>
</dbReference>
<dbReference type="EMBL" id="HBIB01049420">
    <property type="protein sequence ID" value="CAE0270247.1"/>
    <property type="molecule type" value="Transcribed_RNA"/>
</dbReference>
<dbReference type="InterPro" id="IPR050410">
    <property type="entry name" value="CCR4/nocturin_mRNA_transcr"/>
</dbReference>
<protein>
    <recommendedName>
        <fullName evidence="1">Endonuclease/exonuclease/phosphatase domain-containing protein</fullName>
    </recommendedName>
</protein>
<sequence length="296" mass="32837">MSAPSLAKAATLTVVSYNLLAQVYVRSSYFPYCDSKYLRKSYREATMGVQLSKLSADADLLCLQEVDAEHSWLDNAMKANGLVGIFKQKTGGKKDGIAIYMRDDRFSISKTNYVEYNDAVAHLEEGDEIRERMWKNGVGIVLHLNDKLRDNKDLVIATTHLFWDPAFADVKKAQIDLLMDAAEEASNSGKIATIICGDLNSMPNSDVYAALKAKYKSAYAVGGNGKEPQFTTCTPKFTSTIDYIFFRDGESTRLGVNSVLPMMSKEEAMKENGLPNGEQNSDHLPLKASFEVLDLH</sequence>
<dbReference type="Pfam" id="PF03372">
    <property type="entry name" value="Exo_endo_phos"/>
    <property type="match status" value="1"/>
</dbReference>
<organism evidence="2">
    <name type="scientific">Palpitomonas bilix</name>
    <dbReference type="NCBI Taxonomy" id="652834"/>
    <lineage>
        <taxon>Eukaryota</taxon>
        <taxon>Eukaryota incertae sedis</taxon>
    </lineage>
</organism>
<dbReference type="Gene3D" id="3.60.10.10">
    <property type="entry name" value="Endonuclease/exonuclease/phosphatase"/>
    <property type="match status" value="1"/>
</dbReference>
<dbReference type="GO" id="GO:0000175">
    <property type="term" value="F:3'-5'-RNA exonuclease activity"/>
    <property type="evidence" value="ECO:0007669"/>
    <property type="project" value="TreeGrafter"/>
</dbReference>
<dbReference type="AlphaFoldDB" id="A0A7S3GLH7"/>
<dbReference type="SUPFAM" id="SSF56219">
    <property type="entry name" value="DNase I-like"/>
    <property type="match status" value="1"/>
</dbReference>
<dbReference type="PANTHER" id="PTHR12121:SF34">
    <property type="entry name" value="PROTEIN ANGEL"/>
    <property type="match status" value="1"/>
</dbReference>
<feature type="domain" description="Endonuclease/exonuclease/phosphatase" evidence="1">
    <location>
        <begin position="54"/>
        <end position="252"/>
    </location>
</feature>
<accession>A0A7S3GLH7</accession>
<dbReference type="PANTHER" id="PTHR12121">
    <property type="entry name" value="CARBON CATABOLITE REPRESSOR PROTEIN 4"/>
    <property type="match status" value="1"/>
</dbReference>
<reference evidence="2" key="1">
    <citation type="submission" date="2021-01" db="EMBL/GenBank/DDBJ databases">
        <authorList>
            <person name="Corre E."/>
            <person name="Pelletier E."/>
            <person name="Niang G."/>
            <person name="Scheremetjew M."/>
            <person name="Finn R."/>
            <person name="Kale V."/>
            <person name="Holt S."/>
            <person name="Cochrane G."/>
            <person name="Meng A."/>
            <person name="Brown T."/>
            <person name="Cohen L."/>
        </authorList>
    </citation>
    <scope>NUCLEOTIDE SEQUENCE</scope>
    <source>
        <strain evidence="2">NIES-2562</strain>
    </source>
</reference>
<gene>
    <name evidence="2" type="ORF">PBIL07802_LOCUS32602</name>
</gene>